<evidence type="ECO:0000256" key="1">
    <source>
        <dbReference type="SAM" id="MobiDB-lite"/>
    </source>
</evidence>
<organism evidence="2 3">
    <name type="scientific">Planomonospora venezuelensis</name>
    <dbReference type="NCBI Taxonomy" id="1999"/>
    <lineage>
        <taxon>Bacteria</taxon>
        <taxon>Bacillati</taxon>
        <taxon>Actinomycetota</taxon>
        <taxon>Actinomycetes</taxon>
        <taxon>Streptosporangiales</taxon>
        <taxon>Streptosporangiaceae</taxon>
        <taxon>Planomonospora</taxon>
    </lineage>
</organism>
<name>A0A841CUS1_PLAVE</name>
<sequence>MAAADSAERLTAHVDWVRSVLAAIPDPVDRDCARDVLSSVLRDFAERMSLPQGTAPAPAAGEPPPGGPRRGGLRLLPRVR</sequence>
<evidence type="ECO:0000313" key="2">
    <source>
        <dbReference type="EMBL" id="MBB5961090.1"/>
    </source>
</evidence>
<feature type="compositionally biased region" description="Low complexity" evidence="1">
    <location>
        <begin position="50"/>
        <end position="60"/>
    </location>
</feature>
<gene>
    <name evidence="2" type="ORF">FHS22_000328</name>
</gene>
<dbReference type="AlphaFoldDB" id="A0A841CUS1"/>
<reference evidence="2 3" key="1">
    <citation type="submission" date="2020-08" db="EMBL/GenBank/DDBJ databases">
        <title>Genomic Encyclopedia of Type Strains, Phase III (KMG-III): the genomes of soil and plant-associated and newly described type strains.</title>
        <authorList>
            <person name="Whitman W."/>
        </authorList>
    </citation>
    <scope>NUCLEOTIDE SEQUENCE [LARGE SCALE GENOMIC DNA]</scope>
    <source>
        <strain evidence="2 3">CECT 3303</strain>
    </source>
</reference>
<dbReference type="EMBL" id="JACHJJ010000001">
    <property type="protein sequence ID" value="MBB5961090.1"/>
    <property type="molecule type" value="Genomic_DNA"/>
</dbReference>
<protein>
    <submittedName>
        <fullName evidence="2">Uncharacterized protein</fullName>
    </submittedName>
</protein>
<comment type="caution">
    <text evidence="2">The sequence shown here is derived from an EMBL/GenBank/DDBJ whole genome shotgun (WGS) entry which is preliminary data.</text>
</comment>
<evidence type="ECO:0000313" key="3">
    <source>
        <dbReference type="Proteomes" id="UP000562352"/>
    </source>
</evidence>
<feature type="region of interest" description="Disordered" evidence="1">
    <location>
        <begin position="48"/>
        <end position="80"/>
    </location>
</feature>
<accession>A0A841CUS1</accession>
<dbReference type="Proteomes" id="UP000562352">
    <property type="component" value="Unassembled WGS sequence"/>
</dbReference>
<proteinExistence type="predicted"/>
<keyword evidence="3" id="KW-1185">Reference proteome</keyword>